<dbReference type="SUPFAM" id="SSF46894">
    <property type="entry name" value="C-terminal effector domain of the bipartite response regulators"/>
    <property type="match status" value="1"/>
</dbReference>
<evidence type="ECO:0000256" key="1">
    <source>
        <dbReference type="ARBA" id="ARBA00023015"/>
    </source>
</evidence>
<proteinExistence type="predicted"/>
<protein>
    <submittedName>
        <fullName evidence="5">Response regulator transcription factor</fullName>
    </submittedName>
</protein>
<dbReference type="Gene3D" id="3.40.50.2300">
    <property type="match status" value="1"/>
</dbReference>
<dbReference type="RefSeq" id="WP_285147716.1">
    <property type="nucleotide sequence ID" value="NZ_JASSOM010000092.1"/>
</dbReference>
<keyword evidence="6" id="KW-1185">Reference proteome</keyword>
<name>A0AAP4LD65_9ENTR</name>
<dbReference type="PANTHER" id="PTHR44688:SF16">
    <property type="entry name" value="DNA-BINDING TRANSCRIPTIONAL ACTIVATOR DEVR_DOSR"/>
    <property type="match status" value="1"/>
</dbReference>
<dbReference type="CDD" id="cd06170">
    <property type="entry name" value="LuxR_C_like"/>
    <property type="match status" value="1"/>
</dbReference>
<dbReference type="EMBL" id="JASSOM010000092">
    <property type="protein sequence ID" value="MDK9366134.1"/>
    <property type="molecule type" value="Genomic_DNA"/>
</dbReference>
<evidence type="ECO:0000313" key="5">
    <source>
        <dbReference type="EMBL" id="MDK9366134.1"/>
    </source>
</evidence>
<evidence type="ECO:0000256" key="2">
    <source>
        <dbReference type="ARBA" id="ARBA00023125"/>
    </source>
</evidence>
<dbReference type="AlphaFoldDB" id="A0AAP4LD65"/>
<dbReference type="InterPro" id="IPR016032">
    <property type="entry name" value="Sig_transdc_resp-reg_C-effctor"/>
</dbReference>
<keyword evidence="1" id="KW-0805">Transcription regulation</keyword>
<keyword evidence="3" id="KW-0804">Transcription</keyword>
<accession>A0AAP4LD65</accession>
<dbReference type="GO" id="GO:0006355">
    <property type="term" value="P:regulation of DNA-templated transcription"/>
    <property type="evidence" value="ECO:0007669"/>
    <property type="project" value="InterPro"/>
</dbReference>
<feature type="domain" description="HTH luxR-type" evidence="4">
    <location>
        <begin position="136"/>
        <end position="200"/>
    </location>
</feature>
<evidence type="ECO:0000259" key="4">
    <source>
        <dbReference type="PROSITE" id="PS50043"/>
    </source>
</evidence>
<evidence type="ECO:0000256" key="3">
    <source>
        <dbReference type="ARBA" id="ARBA00023163"/>
    </source>
</evidence>
<sequence length="204" mass="23076">MELSKKKIFVYSSNNFITFTIKEILSKNFDYEAICMPLPKENVADILHDNACETIIFDSSLLFDTTFRKDLHSRTHLKAIILVNGEVDYSLRQIISSHADGMIDCTFDMDIIVLIITAVMKGFQCLPKSPLKDVNLNSQLSLLTQREREVLHFVSQGVSNKSIADFLGVSYKTVCVHRYNIMYKLKVDKLSAVSSTDKLSKPAA</sequence>
<reference evidence="5 6" key="1">
    <citation type="submission" date="2023-06" db="EMBL/GenBank/DDBJ databases">
        <title>Identification and characterization of antibiotic-resistant Gram-negative bacteria.</title>
        <authorList>
            <person name="Cho G.-S."/>
            <person name="Lee J."/>
            <person name="Tai E."/>
            <person name="Jeong S."/>
            <person name="Kim I."/>
            <person name="Kim B.-E."/>
            <person name="Jeong M.-I."/>
            <person name="Oh K.-K."/>
            <person name="Franz C.M.A.P."/>
        </authorList>
    </citation>
    <scope>NUCLEOTIDE SEQUENCE [LARGE SCALE GENOMIC DNA]</scope>
    <source>
        <strain evidence="5 6">V106_12</strain>
    </source>
</reference>
<dbReference type="SMART" id="SM00421">
    <property type="entry name" value="HTH_LUXR"/>
    <property type="match status" value="1"/>
</dbReference>
<keyword evidence="2" id="KW-0238">DNA-binding</keyword>
<evidence type="ECO:0000313" key="6">
    <source>
        <dbReference type="Proteomes" id="UP001223214"/>
    </source>
</evidence>
<dbReference type="Pfam" id="PF00196">
    <property type="entry name" value="GerE"/>
    <property type="match status" value="1"/>
</dbReference>
<dbReference type="PROSITE" id="PS50043">
    <property type="entry name" value="HTH_LUXR_2"/>
    <property type="match status" value="1"/>
</dbReference>
<dbReference type="GO" id="GO:0003677">
    <property type="term" value="F:DNA binding"/>
    <property type="evidence" value="ECO:0007669"/>
    <property type="project" value="UniProtKB-KW"/>
</dbReference>
<dbReference type="PRINTS" id="PR00038">
    <property type="entry name" value="HTHLUXR"/>
</dbReference>
<organism evidence="5 6">
    <name type="scientific">Lelliottia wanjuensis</name>
    <dbReference type="NCBI Taxonomy" id="3050585"/>
    <lineage>
        <taxon>Bacteria</taxon>
        <taxon>Pseudomonadati</taxon>
        <taxon>Pseudomonadota</taxon>
        <taxon>Gammaproteobacteria</taxon>
        <taxon>Enterobacterales</taxon>
        <taxon>Enterobacteriaceae</taxon>
        <taxon>Lelliottia</taxon>
    </lineage>
</organism>
<gene>
    <name evidence="5" type="ORF">QQF32_23335</name>
</gene>
<dbReference type="InterPro" id="IPR000792">
    <property type="entry name" value="Tscrpt_reg_LuxR_C"/>
</dbReference>
<dbReference type="Proteomes" id="UP001223214">
    <property type="component" value="Unassembled WGS sequence"/>
</dbReference>
<comment type="caution">
    <text evidence="5">The sequence shown here is derived from an EMBL/GenBank/DDBJ whole genome shotgun (WGS) entry which is preliminary data.</text>
</comment>
<dbReference type="PROSITE" id="PS00622">
    <property type="entry name" value="HTH_LUXR_1"/>
    <property type="match status" value="1"/>
</dbReference>
<dbReference type="PANTHER" id="PTHR44688">
    <property type="entry name" value="DNA-BINDING TRANSCRIPTIONAL ACTIVATOR DEVR_DOSR"/>
    <property type="match status" value="1"/>
</dbReference>